<proteinExistence type="predicted"/>
<keyword evidence="1" id="KW-1133">Transmembrane helix</keyword>
<evidence type="ECO:0008006" key="4">
    <source>
        <dbReference type="Google" id="ProtNLM"/>
    </source>
</evidence>
<name>A0A8T1N7C8_CARIL</name>
<feature type="transmembrane region" description="Helical" evidence="1">
    <location>
        <begin position="27"/>
        <end position="49"/>
    </location>
</feature>
<dbReference type="Proteomes" id="UP000811609">
    <property type="component" value="Chromosome 15"/>
</dbReference>
<evidence type="ECO:0000256" key="1">
    <source>
        <dbReference type="SAM" id="Phobius"/>
    </source>
</evidence>
<dbReference type="EMBL" id="CM031823">
    <property type="protein sequence ID" value="KAG6627616.1"/>
    <property type="molecule type" value="Genomic_DNA"/>
</dbReference>
<keyword evidence="1" id="KW-0812">Transmembrane</keyword>
<reference evidence="2" key="1">
    <citation type="submission" date="2020-12" db="EMBL/GenBank/DDBJ databases">
        <title>WGS assembly of Carya illinoinensis cv. Pawnee.</title>
        <authorList>
            <person name="Platts A."/>
            <person name="Shu S."/>
            <person name="Wright S."/>
            <person name="Barry K."/>
            <person name="Edger P."/>
            <person name="Pires J.C."/>
            <person name="Schmutz J."/>
        </authorList>
    </citation>
    <scope>NUCLEOTIDE SEQUENCE</scope>
    <source>
        <tissue evidence="2">Leaf</tissue>
    </source>
</reference>
<accession>A0A8T1N7C8</accession>
<keyword evidence="3" id="KW-1185">Reference proteome</keyword>
<evidence type="ECO:0000313" key="2">
    <source>
        <dbReference type="EMBL" id="KAG6627616.1"/>
    </source>
</evidence>
<evidence type="ECO:0000313" key="3">
    <source>
        <dbReference type="Proteomes" id="UP000811609"/>
    </source>
</evidence>
<sequence>MISQPKHSTNPGDLLGLSLNQLLLRTVWNIGFIHFSFSVCSCFILVYHLGSATFIKRLQLKGTTSTETKLDLQVVQNLLLKRLQIGIPHPYIISSSSLVLPIHINQLYPFLNTAYMI</sequence>
<organism evidence="2 3">
    <name type="scientific">Carya illinoinensis</name>
    <name type="common">Pecan</name>
    <dbReference type="NCBI Taxonomy" id="32201"/>
    <lineage>
        <taxon>Eukaryota</taxon>
        <taxon>Viridiplantae</taxon>
        <taxon>Streptophyta</taxon>
        <taxon>Embryophyta</taxon>
        <taxon>Tracheophyta</taxon>
        <taxon>Spermatophyta</taxon>
        <taxon>Magnoliopsida</taxon>
        <taxon>eudicotyledons</taxon>
        <taxon>Gunneridae</taxon>
        <taxon>Pentapetalae</taxon>
        <taxon>rosids</taxon>
        <taxon>fabids</taxon>
        <taxon>Fagales</taxon>
        <taxon>Juglandaceae</taxon>
        <taxon>Carya</taxon>
    </lineage>
</organism>
<dbReference type="AlphaFoldDB" id="A0A8T1N7C8"/>
<comment type="caution">
    <text evidence="2">The sequence shown here is derived from an EMBL/GenBank/DDBJ whole genome shotgun (WGS) entry which is preliminary data.</text>
</comment>
<protein>
    <recommendedName>
        <fullName evidence="4">Transmembrane protein</fullName>
    </recommendedName>
</protein>
<keyword evidence="1" id="KW-0472">Membrane</keyword>
<gene>
    <name evidence="2" type="ORF">CIPAW_15G142000</name>
</gene>